<evidence type="ECO:0000313" key="2">
    <source>
        <dbReference type="EMBL" id="KAF9067502.1"/>
    </source>
</evidence>
<dbReference type="EMBL" id="JADNRY010000072">
    <property type="protein sequence ID" value="KAF9067502.1"/>
    <property type="molecule type" value="Genomic_DNA"/>
</dbReference>
<gene>
    <name evidence="2" type="ORF">BDP27DRAFT_1422798</name>
</gene>
<evidence type="ECO:0000313" key="3">
    <source>
        <dbReference type="Proteomes" id="UP000772434"/>
    </source>
</evidence>
<dbReference type="AlphaFoldDB" id="A0A9P5U678"/>
<dbReference type="SUPFAM" id="SSF52047">
    <property type="entry name" value="RNI-like"/>
    <property type="match status" value="1"/>
</dbReference>
<protein>
    <submittedName>
        <fullName evidence="2">Uncharacterized protein</fullName>
    </submittedName>
</protein>
<comment type="caution">
    <text evidence="2">The sequence shown here is derived from an EMBL/GenBank/DDBJ whole genome shotgun (WGS) entry which is preliminary data.</text>
</comment>
<name>A0A9P5U678_9AGAR</name>
<reference evidence="2" key="1">
    <citation type="submission" date="2020-11" db="EMBL/GenBank/DDBJ databases">
        <authorList>
            <consortium name="DOE Joint Genome Institute"/>
            <person name="Ahrendt S."/>
            <person name="Riley R."/>
            <person name="Andreopoulos W."/>
            <person name="Labutti K."/>
            <person name="Pangilinan J."/>
            <person name="Ruiz-Duenas F.J."/>
            <person name="Barrasa J.M."/>
            <person name="Sanchez-Garcia M."/>
            <person name="Camarero S."/>
            <person name="Miyauchi S."/>
            <person name="Serrano A."/>
            <person name="Linde D."/>
            <person name="Babiker R."/>
            <person name="Drula E."/>
            <person name="Ayuso-Fernandez I."/>
            <person name="Pacheco R."/>
            <person name="Padilla G."/>
            <person name="Ferreira P."/>
            <person name="Barriuso J."/>
            <person name="Kellner H."/>
            <person name="Castanera R."/>
            <person name="Alfaro M."/>
            <person name="Ramirez L."/>
            <person name="Pisabarro A.G."/>
            <person name="Kuo A."/>
            <person name="Tritt A."/>
            <person name="Lipzen A."/>
            <person name="He G."/>
            <person name="Yan M."/>
            <person name="Ng V."/>
            <person name="Cullen D."/>
            <person name="Martin F."/>
            <person name="Rosso M.-N."/>
            <person name="Henrissat B."/>
            <person name="Hibbett D."/>
            <person name="Martinez A.T."/>
            <person name="Grigoriev I.V."/>
        </authorList>
    </citation>
    <scope>NUCLEOTIDE SEQUENCE</scope>
    <source>
        <strain evidence="2">AH 40177</strain>
    </source>
</reference>
<evidence type="ECO:0000256" key="1">
    <source>
        <dbReference type="SAM" id="SignalP"/>
    </source>
</evidence>
<sequence>MSISSVCTCWWSIALLSSAIWSRISLELSPKNSWLPNVQSVLSGFLQTVELHLHRSGQHPLTIELDISGSMDEPDNVIPCQLLAFDLVCNHSWCSFDISGNQPLSVILAKPQFDSIWNCHTLKSLGIEVACDVDKEMELFKQANGLCSLSLAMLSGNSMPGTFWKEISSLTVESMQGKINNVFNHANSPKELVLGDTGDDLLPIPCVPPRSCSSVLILILELGPNWDYLLADVAFSSFTFPSLSCLAIMTYYPPYPYQKTWPKATLGAFLRQSSCNLTKFAVRNVSVSDTNLIHTLKLMPSLINLYVDDTPVSDGLTSPITSLFIRSLHGFLWTELNPSSLALVPKLYDLQVMFEGLEFDNSAFIDMVSSRWLPEGLNHSTGSTTGRARLSVTSFSTLA</sequence>
<feature type="chain" id="PRO_5040409106" evidence="1">
    <location>
        <begin position="20"/>
        <end position="399"/>
    </location>
</feature>
<feature type="signal peptide" evidence="1">
    <location>
        <begin position="1"/>
        <end position="19"/>
    </location>
</feature>
<proteinExistence type="predicted"/>
<keyword evidence="1" id="KW-0732">Signal</keyword>
<dbReference type="Proteomes" id="UP000772434">
    <property type="component" value="Unassembled WGS sequence"/>
</dbReference>
<accession>A0A9P5U678</accession>
<keyword evidence="3" id="KW-1185">Reference proteome</keyword>
<organism evidence="2 3">
    <name type="scientific">Rhodocollybia butyracea</name>
    <dbReference type="NCBI Taxonomy" id="206335"/>
    <lineage>
        <taxon>Eukaryota</taxon>
        <taxon>Fungi</taxon>
        <taxon>Dikarya</taxon>
        <taxon>Basidiomycota</taxon>
        <taxon>Agaricomycotina</taxon>
        <taxon>Agaricomycetes</taxon>
        <taxon>Agaricomycetidae</taxon>
        <taxon>Agaricales</taxon>
        <taxon>Marasmiineae</taxon>
        <taxon>Omphalotaceae</taxon>
        <taxon>Rhodocollybia</taxon>
    </lineage>
</organism>